<dbReference type="SUPFAM" id="SSF53720">
    <property type="entry name" value="ALDH-like"/>
    <property type="match status" value="1"/>
</dbReference>
<protein>
    <submittedName>
        <fullName evidence="4">Bifunctional protein PaaZ</fullName>
    </submittedName>
</protein>
<proteinExistence type="predicted"/>
<evidence type="ECO:0000313" key="4">
    <source>
        <dbReference type="EMBL" id="CUK03671.1"/>
    </source>
</evidence>
<gene>
    <name evidence="4" type="primary">paaZ_2</name>
    <name evidence="4" type="ORF">PH7735_02692</name>
</gene>
<dbReference type="InterPro" id="IPR029069">
    <property type="entry name" value="HotDog_dom_sf"/>
</dbReference>
<dbReference type="Pfam" id="PF01575">
    <property type="entry name" value="MaoC_dehydratas"/>
    <property type="match status" value="1"/>
</dbReference>
<dbReference type="NCBIfam" id="NF008868">
    <property type="entry name" value="PRK11903.1"/>
    <property type="match status" value="1"/>
</dbReference>
<dbReference type="NCBIfam" id="TIGR02278">
    <property type="entry name" value="PaaN-DH"/>
    <property type="match status" value="1"/>
</dbReference>
<dbReference type="STRING" id="1715693.PH7735_02692"/>
<feature type="domain" description="Aldehyde dehydrogenase" evidence="2">
    <location>
        <begin position="56"/>
        <end position="535"/>
    </location>
</feature>
<dbReference type="GO" id="GO:0016620">
    <property type="term" value="F:oxidoreductase activity, acting on the aldehyde or oxo group of donors, NAD or NADP as acceptor"/>
    <property type="evidence" value="ECO:0007669"/>
    <property type="project" value="InterPro"/>
</dbReference>
<dbReference type="InterPro" id="IPR016161">
    <property type="entry name" value="Ald_DH/histidinol_DH"/>
</dbReference>
<dbReference type="EMBL" id="CYTW01000003">
    <property type="protein sequence ID" value="CUK03671.1"/>
    <property type="molecule type" value="Genomic_DNA"/>
</dbReference>
<evidence type="ECO:0000259" key="3">
    <source>
        <dbReference type="Pfam" id="PF01575"/>
    </source>
</evidence>
<evidence type="ECO:0000256" key="1">
    <source>
        <dbReference type="ARBA" id="ARBA00023002"/>
    </source>
</evidence>
<dbReference type="Proteomes" id="UP000051870">
    <property type="component" value="Unassembled WGS sequence"/>
</dbReference>
<name>A0A0P1IBP0_9RHOB</name>
<dbReference type="InterPro" id="IPR002539">
    <property type="entry name" value="MaoC-like_dom"/>
</dbReference>
<accession>A0A0P1IBP0</accession>
<evidence type="ECO:0000313" key="5">
    <source>
        <dbReference type="Proteomes" id="UP000051870"/>
    </source>
</evidence>
<dbReference type="InterPro" id="IPR011966">
    <property type="entry name" value="PaaN-DH"/>
</dbReference>
<dbReference type="Gene3D" id="3.40.309.10">
    <property type="entry name" value="Aldehyde Dehydrogenase, Chain A, domain 2"/>
    <property type="match status" value="1"/>
</dbReference>
<evidence type="ECO:0000259" key="2">
    <source>
        <dbReference type="Pfam" id="PF00171"/>
    </source>
</evidence>
<dbReference type="InterPro" id="IPR015590">
    <property type="entry name" value="Aldehyde_DH_dom"/>
</dbReference>
<dbReference type="Gene3D" id="3.10.129.10">
    <property type="entry name" value="Hotdog Thioesterase"/>
    <property type="match status" value="1"/>
</dbReference>
<dbReference type="SUPFAM" id="SSF54637">
    <property type="entry name" value="Thioesterase/thiol ester dehydrase-isomerase"/>
    <property type="match status" value="1"/>
</dbReference>
<keyword evidence="5" id="KW-1185">Reference proteome</keyword>
<sequence>MINLIDRPYGQKYNPKETTTRFASGVTGGNKMTIQQISSFAAGEWIAPGAGARNIASAITGDVIASAGNNDLDVQGMLDYARNVGGPALRKMTFHERAKMLKAVAAYLGKHKQAMYDLSFETGATQNDHLIDIDGGIGTMFVFASKGRREMPDGHVYLDGDVEQLSRNGTFLGQHICTPLQGVAVHINAFNFPVWGMLEKVAPTLLAGVPCIVKPATNSCYVTELCVRLMLESGLLPAGAIQLVSGGLGDMLDRLGMQDVVSFTGSAQTAMKLRSNPVILENSVRFVAEQDSLNGSILGPDAQPGTPEFDLFVKEVQREMTTKAGQKCTAIRRIIAPENTVQAVIEALSARLAKTVIGDPRLETTRMGALVSNGQKRDVLEKAGIIGQEAERVFGDPDAFDVEGADAEKGAFLPPMLFHCANPDSAERVHDTEAFGPVSTIMGYRDVDHAIELANKGLGSLVASVITHDPAVARQVALGSGAYHGRLYFNNRDSMKESTGHGSPLPHMVHGGPGRAGGGEELGGVRGVTHYMQRTAIQGSPDILSAIGEKWVPGATEIKADAHPFTRRYGELAIGETMHTAARTVTLEDIEHFANFTGDTFYAHMDDAAAERNPFFPGRVAHGYLLLSFAAGLFVEPNEGPVLANTGLDNLRFMKPVSAGDSIKVRLSVKKKTQRNDEYGEVRWHVTLTNQDDELVAEYELLTMNAY</sequence>
<dbReference type="PANTHER" id="PTHR43111:SF1">
    <property type="entry name" value="ALDEHYDE DEHYDROGENASE B-RELATED"/>
    <property type="match status" value="1"/>
</dbReference>
<dbReference type="PANTHER" id="PTHR43111">
    <property type="entry name" value="ALDEHYDE DEHYDROGENASE B-RELATED"/>
    <property type="match status" value="1"/>
</dbReference>
<dbReference type="InterPro" id="IPR016163">
    <property type="entry name" value="Ald_DH_C"/>
</dbReference>
<organism evidence="4 5">
    <name type="scientific">Shimia thalassica</name>
    <dbReference type="NCBI Taxonomy" id="1715693"/>
    <lineage>
        <taxon>Bacteria</taxon>
        <taxon>Pseudomonadati</taxon>
        <taxon>Pseudomonadota</taxon>
        <taxon>Alphaproteobacteria</taxon>
        <taxon>Rhodobacterales</taxon>
        <taxon>Roseobacteraceae</taxon>
    </lineage>
</organism>
<dbReference type="CDD" id="cd07128">
    <property type="entry name" value="ALDH_MaoC-N"/>
    <property type="match status" value="1"/>
</dbReference>
<dbReference type="Pfam" id="PF00171">
    <property type="entry name" value="Aldedh"/>
    <property type="match status" value="1"/>
</dbReference>
<reference evidence="5" key="1">
    <citation type="submission" date="2015-09" db="EMBL/GenBank/DDBJ databases">
        <authorList>
            <person name="Rodrigo-Torres Lidia"/>
            <person name="Arahal R.David."/>
        </authorList>
    </citation>
    <scope>NUCLEOTIDE SEQUENCE [LARGE SCALE GENOMIC DNA]</scope>
    <source>
        <strain evidence="5">CECT 7735</strain>
    </source>
</reference>
<dbReference type="Gene3D" id="3.40.605.10">
    <property type="entry name" value="Aldehyde Dehydrogenase, Chain A, domain 1"/>
    <property type="match status" value="1"/>
</dbReference>
<dbReference type="InterPro" id="IPR016162">
    <property type="entry name" value="Ald_DH_N"/>
</dbReference>
<feature type="domain" description="MaoC-like" evidence="3">
    <location>
        <begin position="574"/>
        <end position="684"/>
    </location>
</feature>
<dbReference type="AlphaFoldDB" id="A0A0P1IBP0"/>
<keyword evidence="1" id="KW-0560">Oxidoreductase</keyword>